<reference evidence="2 3" key="1">
    <citation type="submission" date="2024-07" db="EMBL/GenBank/DDBJ databases">
        <title>Section-level genome sequencing and comparative genomics of Aspergillus sections Usti and Cavernicolus.</title>
        <authorList>
            <consortium name="Lawrence Berkeley National Laboratory"/>
            <person name="Nybo J.L."/>
            <person name="Vesth T.C."/>
            <person name="Theobald S."/>
            <person name="Frisvad J.C."/>
            <person name="Larsen T.O."/>
            <person name="Kjaerboelling I."/>
            <person name="Rothschild-Mancinelli K."/>
            <person name="Lyhne E.K."/>
            <person name="Kogle M.E."/>
            <person name="Barry K."/>
            <person name="Clum A."/>
            <person name="Na H."/>
            <person name="Ledsgaard L."/>
            <person name="Lin J."/>
            <person name="Lipzen A."/>
            <person name="Kuo A."/>
            <person name="Riley R."/>
            <person name="Mondo S."/>
            <person name="Labutti K."/>
            <person name="Haridas S."/>
            <person name="Pangalinan J."/>
            <person name="Salamov A.A."/>
            <person name="Simmons B.A."/>
            <person name="Magnuson J.K."/>
            <person name="Chen J."/>
            <person name="Drula E."/>
            <person name="Henrissat B."/>
            <person name="Wiebenga A."/>
            <person name="Lubbers R.J."/>
            <person name="Gomes A.C."/>
            <person name="Makela M.R."/>
            <person name="Stajich J."/>
            <person name="Grigoriev I.V."/>
            <person name="Mortensen U.H."/>
            <person name="De Vries R.P."/>
            <person name="Baker S.E."/>
            <person name="Andersen M.R."/>
        </authorList>
    </citation>
    <scope>NUCLEOTIDE SEQUENCE [LARGE SCALE GENOMIC DNA]</scope>
    <source>
        <strain evidence="2 3">CBS 588.65</strain>
    </source>
</reference>
<sequence length="91" mass="9918">MPSFPVTSPGSIPVTSAGPTKRIRSTQTRRNSDPASPVKSSPRPESARFSFVPAKCTCTSPGYTNQISSSMHVFPTRILVDDIWHDSRLSI</sequence>
<comment type="caution">
    <text evidence="2">The sequence shown here is derived from an EMBL/GenBank/DDBJ whole genome shotgun (WGS) entry which is preliminary data.</text>
</comment>
<evidence type="ECO:0000313" key="3">
    <source>
        <dbReference type="Proteomes" id="UP001610334"/>
    </source>
</evidence>
<accession>A0ABR4H755</accession>
<name>A0ABR4H755_9EURO</name>
<dbReference type="Proteomes" id="UP001610334">
    <property type="component" value="Unassembled WGS sequence"/>
</dbReference>
<feature type="compositionally biased region" description="Polar residues" evidence="1">
    <location>
        <begin position="1"/>
        <end position="18"/>
    </location>
</feature>
<protein>
    <submittedName>
        <fullName evidence="2">Uncharacterized protein</fullName>
    </submittedName>
</protein>
<keyword evidence="3" id="KW-1185">Reference proteome</keyword>
<evidence type="ECO:0000313" key="2">
    <source>
        <dbReference type="EMBL" id="KAL2811232.1"/>
    </source>
</evidence>
<dbReference type="EMBL" id="JBFXLT010000060">
    <property type="protein sequence ID" value="KAL2811232.1"/>
    <property type="molecule type" value="Genomic_DNA"/>
</dbReference>
<evidence type="ECO:0000256" key="1">
    <source>
        <dbReference type="SAM" id="MobiDB-lite"/>
    </source>
</evidence>
<proteinExistence type="predicted"/>
<organism evidence="2 3">
    <name type="scientific">Aspergillus granulosus</name>
    <dbReference type="NCBI Taxonomy" id="176169"/>
    <lineage>
        <taxon>Eukaryota</taxon>
        <taxon>Fungi</taxon>
        <taxon>Dikarya</taxon>
        <taxon>Ascomycota</taxon>
        <taxon>Pezizomycotina</taxon>
        <taxon>Eurotiomycetes</taxon>
        <taxon>Eurotiomycetidae</taxon>
        <taxon>Eurotiales</taxon>
        <taxon>Aspergillaceae</taxon>
        <taxon>Aspergillus</taxon>
        <taxon>Aspergillus subgen. Nidulantes</taxon>
    </lineage>
</organism>
<gene>
    <name evidence="2" type="ORF">BJX63DRAFT_399484</name>
</gene>
<feature type="region of interest" description="Disordered" evidence="1">
    <location>
        <begin position="1"/>
        <end position="46"/>
    </location>
</feature>